<name>M2QHB7_ENTHI</name>
<reference evidence="1 2" key="1">
    <citation type="submission" date="2013-02" db="EMBL/GenBank/DDBJ databases">
        <authorList>
            <person name="Hannick L."/>
            <person name="Zafar N."/>
            <person name="Lorenzi H."/>
            <person name="Ali I.A."/>
            <person name="Petri W.P."/>
            <person name="Caler E."/>
        </authorList>
    </citation>
    <scope>NUCLEOTIDE SEQUENCE [LARGE SCALE GENOMIC DNA]</scope>
    <source>
        <strain evidence="1 2">KU27</strain>
    </source>
</reference>
<sequence>MMKFDIIESQYAFWLDTHLDNLLFGFGHYDINVLKENDKTKSFCSQFSFEYEGIRNALCGKELQEHFNQNELL</sequence>
<accession>M2QHB7</accession>
<dbReference type="VEuPathDB" id="AmoebaDB:EHI5A_105020"/>
<dbReference type="AlphaFoldDB" id="M2QHB7"/>
<dbReference type="Proteomes" id="UP000011755">
    <property type="component" value="Unassembled WGS sequence"/>
</dbReference>
<proteinExistence type="predicted"/>
<evidence type="ECO:0000313" key="1">
    <source>
        <dbReference type="EMBL" id="EMD48759.1"/>
    </source>
</evidence>
<protein>
    <submittedName>
        <fullName evidence="1">Uncharacterized protein</fullName>
    </submittedName>
</protein>
<dbReference type="EMBL" id="KB443993">
    <property type="protein sequence ID" value="EMD48759.1"/>
    <property type="molecule type" value="Genomic_DNA"/>
</dbReference>
<organism evidence="1 2">
    <name type="scientific">Entamoeba histolytica KU27</name>
    <dbReference type="NCBI Taxonomy" id="885311"/>
    <lineage>
        <taxon>Eukaryota</taxon>
        <taxon>Amoebozoa</taxon>
        <taxon>Evosea</taxon>
        <taxon>Archamoebae</taxon>
        <taxon>Mastigamoebida</taxon>
        <taxon>Entamoebidae</taxon>
        <taxon>Entamoeba</taxon>
    </lineage>
</organism>
<evidence type="ECO:0000313" key="2">
    <source>
        <dbReference type="Proteomes" id="UP000011755"/>
    </source>
</evidence>
<gene>
    <name evidence="1" type="ORF">EHI5A_105020</name>
</gene>